<feature type="domain" description="FAD-binding" evidence="6">
    <location>
        <begin position="6"/>
        <end position="230"/>
    </location>
</feature>
<dbReference type="GO" id="GO:0071949">
    <property type="term" value="F:FAD binding"/>
    <property type="evidence" value="ECO:0007669"/>
    <property type="project" value="InterPro"/>
</dbReference>
<dbReference type="SUPFAM" id="SSF51905">
    <property type="entry name" value="FAD/NAD(P)-binding domain"/>
    <property type="match status" value="1"/>
</dbReference>
<comment type="caution">
    <text evidence="7">The sequence shown here is derived from an EMBL/GenBank/DDBJ whole genome shotgun (WGS) entry which is preliminary data.</text>
</comment>
<reference evidence="7" key="1">
    <citation type="submission" date="2021-12" db="EMBL/GenBank/DDBJ databases">
        <title>Convergent genome expansion in fungi linked to evolution of root-endophyte symbiosis.</title>
        <authorList>
            <consortium name="DOE Joint Genome Institute"/>
            <person name="Ke Y.-H."/>
            <person name="Bonito G."/>
            <person name="Liao H.-L."/>
            <person name="Looney B."/>
            <person name="Rojas-Flechas A."/>
            <person name="Nash J."/>
            <person name="Hameed K."/>
            <person name="Schadt C."/>
            <person name="Martin F."/>
            <person name="Crous P.W."/>
            <person name="Miettinen O."/>
            <person name="Magnuson J.K."/>
            <person name="Labbe J."/>
            <person name="Jacobson D."/>
            <person name="Doktycz M.J."/>
            <person name="Veneault-Fourrey C."/>
            <person name="Kuo A."/>
            <person name="Mondo S."/>
            <person name="Calhoun S."/>
            <person name="Riley R."/>
            <person name="Ohm R."/>
            <person name="LaButti K."/>
            <person name="Andreopoulos B."/>
            <person name="Pangilinan J."/>
            <person name="Nolan M."/>
            <person name="Tritt A."/>
            <person name="Clum A."/>
            <person name="Lipzen A."/>
            <person name="Daum C."/>
            <person name="Barry K."/>
            <person name="Grigoriev I.V."/>
            <person name="Vilgalys R."/>
        </authorList>
    </citation>
    <scope>NUCLEOTIDE SEQUENCE</scope>
    <source>
        <strain evidence="7">PMI_201</strain>
    </source>
</reference>
<dbReference type="InterPro" id="IPR036188">
    <property type="entry name" value="FAD/NAD-bd_sf"/>
</dbReference>
<evidence type="ECO:0000256" key="3">
    <source>
        <dbReference type="ARBA" id="ARBA00022827"/>
    </source>
</evidence>
<evidence type="ECO:0000256" key="1">
    <source>
        <dbReference type="ARBA" id="ARBA00007992"/>
    </source>
</evidence>
<dbReference type="AlphaFoldDB" id="A0AAD4KS17"/>
<dbReference type="InterPro" id="IPR002938">
    <property type="entry name" value="FAD-bd"/>
</dbReference>
<name>A0AAD4KS17_9EURO</name>
<dbReference type="Gene3D" id="3.50.50.60">
    <property type="entry name" value="FAD/NAD(P)-binding domain"/>
    <property type="match status" value="1"/>
</dbReference>
<keyword evidence="5" id="KW-0503">Monooxygenase</keyword>
<dbReference type="PANTHER" id="PTHR13789:SF309">
    <property type="entry name" value="PUTATIVE (AFU_ORTHOLOGUE AFUA_6G14510)-RELATED"/>
    <property type="match status" value="1"/>
</dbReference>
<sequence>MAHIQKVIIIGAGPAGLLAALRLHKHNDIVPVVYEIRPEPSTLGGAIGIPSNGSRLLHRLGLYEACCSRGAETSNLVVHSLDGSVMGQMDMTSRSRQVTGFGYLRIRRTDLMDVLYDAIAQEGIRIHFGKHLVKIEENEQGVTTIFSDDTVDTADLLLGCDGIHSSVRRMYVDPDKLPEYSGISSMFSLLPTANLPTIASSMDALNVTLTADGMVALSPCTSSGNMIYWFFSREIVLPPGEDTRDGWEEQGKKEVSNFKSNLFDLIHGGKGEWGELMIKVVSQTEVLKFYPVFRLGLGGKWYKGRCLIIGDAAHAMQPHASQGVSMALEDVFLLSNSLKSHRSLSDVFNVYEEKRRPRVDMFYKTAERNGDMRKKMSPFRFWIQEQVMSTALSLYGVFNLDKLGLGQKPLAYDVEAEDV</sequence>
<evidence type="ECO:0000259" key="6">
    <source>
        <dbReference type="Pfam" id="PF01494"/>
    </source>
</evidence>
<evidence type="ECO:0000256" key="4">
    <source>
        <dbReference type="ARBA" id="ARBA00023002"/>
    </source>
</evidence>
<dbReference type="FunFam" id="3.50.50.60:FF:000156">
    <property type="entry name" value="Salicylate hydroxylase, putative"/>
    <property type="match status" value="1"/>
</dbReference>
<dbReference type="EMBL" id="JAJTJA010000008">
    <property type="protein sequence ID" value="KAH8695661.1"/>
    <property type="molecule type" value="Genomic_DNA"/>
</dbReference>
<dbReference type="GeneID" id="70250995"/>
<evidence type="ECO:0000313" key="7">
    <source>
        <dbReference type="EMBL" id="KAH8695661.1"/>
    </source>
</evidence>
<dbReference type="GO" id="GO:0004497">
    <property type="term" value="F:monooxygenase activity"/>
    <property type="evidence" value="ECO:0007669"/>
    <property type="project" value="UniProtKB-KW"/>
</dbReference>
<keyword evidence="8" id="KW-1185">Reference proteome</keyword>
<keyword evidence="3" id="KW-0274">FAD</keyword>
<dbReference type="Proteomes" id="UP001201262">
    <property type="component" value="Unassembled WGS sequence"/>
</dbReference>
<dbReference type="InterPro" id="IPR050493">
    <property type="entry name" value="FAD-dep_Monooxygenase_BioMet"/>
</dbReference>
<proteinExistence type="inferred from homology"/>
<accession>A0AAD4KS17</accession>
<evidence type="ECO:0000256" key="5">
    <source>
        <dbReference type="ARBA" id="ARBA00023033"/>
    </source>
</evidence>
<dbReference type="PRINTS" id="PR00420">
    <property type="entry name" value="RNGMNOXGNASE"/>
</dbReference>
<feature type="domain" description="FAD-binding" evidence="6">
    <location>
        <begin position="300"/>
        <end position="360"/>
    </location>
</feature>
<protein>
    <submittedName>
        <fullName evidence="7">FAD binding domain protein</fullName>
    </submittedName>
</protein>
<dbReference type="RefSeq" id="XP_046070803.1">
    <property type="nucleotide sequence ID" value="XM_046220708.1"/>
</dbReference>
<comment type="similarity">
    <text evidence="1">Belongs to the paxM FAD-dependent monooxygenase family.</text>
</comment>
<evidence type="ECO:0000256" key="2">
    <source>
        <dbReference type="ARBA" id="ARBA00022630"/>
    </source>
</evidence>
<evidence type="ECO:0000313" key="8">
    <source>
        <dbReference type="Proteomes" id="UP001201262"/>
    </source>
</evidence>
<organism evidence="7 8">
    <name type="scientific">Talaromyces proteolyticus</name>
    <dbReference type="NCBI Taxonomy" id="1131652"/>
    <lineage>
        <taxon>Eukaryota</taxon>
        <taxon>Fungi</taxon>
        <taxon>Dikarya</taxon>
        <taxon>Ascomycota</taxon>
        <taxon>Pezizomycotina</taxon>
        <taxon>Eurotiomycetes</taxon>
        <taxon>Eurotiomycetidae</taxon>
        <taxon>Eurotiales</taxon>
        <taxon>Trichocomaceae</taxon>
        <taxon>Talaromyces</taxon>
        <taxon>Talaromyces sect. Bacilispori</taxon>
    </lineage>
</organism>
<keyword evidence="4" id="KW-0560">Oxidoreductase</keyword>
<dbReference type="Pfam" id="PF01494">
    <property type="entry name" value="FAD_binding_3"/>
    <property type="match status" value="2"/>
</dbReference>
<dbReference type="PANTHER" id="PTHR13789">
    <property type="entry name" value="MONOOXYGENASE"/>
    <property type="match status" value="1"/>
</dbReference>
<gene>
    <name evidence="7" type="ORF">BGW36DRAFT_429528</name>
</gene>
<keyword evidence="2" id="KW-0285">Flavoprotein</keyword>